<keyword evidence="2" id="KW-1185">Reference proteome</keyword>
<reference evidence="2" key="1">
    <citation type="submission" date="2016-03" db="EMBL/GenBank/DDBJ databases">
        <authorList>
            <person name="Ma C."/>
            <person name="Zhou S."/>
            <person name="Yang G."/>
        </authorList>
    </citation>
    <scope>NUCLEOTIDE SEQUENCE [LARGE SCALE GENOMIC DNA]</scope>
    <source>
        <strain evidence="2">SgZ-1</strain>
    </source>
</reference>
<dbReference type="KEGG" id="thu:AC731_006670"/>
<protein>
    <submittedName>
        <fullName evidence="1">Uncharacterized protein</fullName>
    </submittedName>
</protein>
<dbReference type="EMBL" id="CP014646">
    <property type="protein sequence ID" value="AMO36650.1"/>
    <property type="molecule type" value="Genomic_DNA"/>
</dbReference>
<dbReference type="Proteomes" id="UP000036902">
    <property type="component" value="Chromosome"/>
</dbReference>
<accession>A0A127K3W1</accession>
<sequence>MIEHEDQTPCASRVETLISKVMAEHPSKTQAAQHDYFEAVHQQLAPLARELELENEVLRAELVAAKAAGEYHANQTCEVTKAYQSELDALKGKEPLFWVRLCGDGTYEGPIHNAHIEPVRKRSGAWIPLVMIDSVIPPAPEGALPDRDQSKPAEQHGLFRKFVVSRTDGSDAPGGKHHGCRYFVLDVDHDQHASAALSAYATAREATHPALAKDLREKWGAPLPVAQPTPSVPDEAREWVMAAIAQALGNAYDCTRVWEAWSYGTMDEDDFSLIAEDSDRLREIADAAIMAMGASAPKPDAA</sequence>
<proteinExistence type="predicted"/>
<dbReference type="AlphaFoldDB" id="A0A127K3W1"/>
<name>A0A127K3W1_9RHOO</name>
<evidence type="ECO:0000313" key="2">
    <source>
        <dbReference type="Proteomes" id="UP000036902"/>
    </source>
</evidence>
<organism evidence="1 2">
    <name type="scientific">Thauera humireducens</name>
    <dbReference type="NCBI Taxonomy" id="1134435"/>
    <lineage>
        <taxon>Bacteria</taxon>
        <taxon>Pseudomonadati</taxon>
        <taxon>Pseudomonadota</taxon>
        <taxon>Betaproteobacteria</taxon>
        <taxon>Rhodocyclales</taxon>
        <taxon>Zoogloeaceae</taxon>
        <taxon>Thauera</taxon>
    </lineage>
</organism>
<dbReference type="STRING" id="1134435.AC731_006670"/>
<evidence type="ECO:0000313" key="1">
    <source>
        <dbReference type="EMBL" id="AMO36650.1"/>
    </source>
</evidence>
<gene>
    <name evidence="1" type="ORF">AC731_006670</name>
</gene>